<dbReference type="EMBL" id="LXQA010011678">
    <property type="protein sequence ID" value="MCH87173.1"/>
    <property type="molecule type" value="Genomic_DNA"/>
</dbReference>
<dbReference type="Proteomes" id="UP000265520">
    <property type="component" value="Unassembled WGS sequence"/>
</dbReference>
<sequence length="406" mass="46454">MEKKSVAVTNKKVSKYIPEEISFSILSKLPVKSLKQFECVQKSWSLLFENHYFMNMFRNNFLSYSDPASLMVRVFENKKQVFYHFYGEKYENKVKLDWLNSSEEVDNCTSMFGFGSVNGTLCLKGYVNYGQIVLWNPTTQTTKVLPPGEAESSIPDNAKDYADVCVLSYLHGFGYDHVRNDYKVIRYVDVFIESVGEYTEDLEEIISLGRMIDTKFGPSWEIYSLRSNSWRKIDVDMPYSLLSYGTKAYMDGVCHWLCKTDSTVGSCLVSFYLSNETFFITSLPSDVDYGFDVKAPWIKLAVLNGSIALISYYKETATFHITILGEFGTKESWTKLLIVGPLSCVERPIGGVGRKGEIFFIRKDNELVWLDLSTQMIAELGYKVVNPHIRILTYKDDILPIEGISN</sequence>
<dbReference type="NCBIfam" id="TIGR01640">
    <property type="entry name" value="F_box_assoc_1"/>
    <property type="match status" value="1"/>
</dbReference>
<dbReference type="Pfam" id="PF07734">
    <property type="entry name" value="FBA_1"/>
    <property type="match status" value="1"/>
</dbReference>
<dbReference type="InterPro" id="IPR017451">
    <property type="entry name" value="F-box-assoc_interact_dom"/>
</dbReference>
<organism evidence="2 3">
    <name type="scientific">Trifolium medium</name>
    <dbReference type="NCBI Taxonomy" id="97028"/>
    <lineage>
        <taxon>Eukaryota</taxon>
        <taxon>Viridiplantae</taxon>
        <taxon>Streptophyta</taxon>
        <taxon>Embryophyta</taxon>
        <taxon>Tracheophyta</taxon>
        <taxon>Spermatophyta</taxon>
        <taxon>Magnoliopsida</taxon>
        <taxon>eudicotyledons</taxon>
        <taxon>Gunneridae</taxon>
        <taxon>Pentapetalae</taxon>
        <taxon>rosids</taxon>
        <taxon>fabids</taxon>
        <taxon>Fabales</taxon>
        <taxon>Fabaceae</taxon>
        <taxon>Papilionoideae</taxon>
        <taxon>50 kb inversion clade</taxon>
        <taxon>NPAAA clade</taxon>
        <taxon>Hologalegina</taxon>
        <taxon>IRL clade</taxon>
        <taxon>Trifolieae</taxon>
        <taxon>Trifolium</taxon>
    </lineage>
</organism>
<dbReference type="InterPro" id="IPR036047">
    <property type="entry name" value="F-box-like_dom_sf"/>
</dbReference>
<evidence type="ECO:0000259" key="1">
    <source>
        <dbReference type="Pfam" id="PF07734"/>
    </source>
</evidence>
<dbReference type="PANTHER" id="PTHR31672">
    <property type="entry name" value="BNACNNG10540D PROTEIN"/>
    <property type="match status" value="1"/>
</dbReference>
<proteinExistence type="predicted"/>
<comment type="caution">
    <text evidence="2">The sequence shown here is derived from an EMBL/GenBank/DDBJ whole genome shotgun (WGS) entry which is preliminary data.</text>
</comment>
<dbReference type="PANTHER" id="PTHR31672:SF13">
    <property type="entry name" value="F-BOX PROTEIN CPR30-LIKE"/>
    <property type="match status" value="1"/>
</dbReference>
<feature type="domain" description="F-box associated beta-propeller type 1" evidence="1">
    <location>
        <begin position="126"/>
        <end position="371"/>
    </location>
</feature>
<gene>
    <name evidence="2" type="ORF">A2U01_0008039</name>
</gene>
<keyword evidence="3" id="KW-1185">Reference proteome</keyword>
<protein>
    <submittedName>
        <fullName evidence="2">F-box protein</fullName>
    </submittedName>
</protein>
<accession>A0A392MJ18</accession>
<reference evidence="2 3" key="1">
    <citation type="journal article" date="2018" name="Front. Plant Sci.">
        <title>Red Clover (Trifolium pratense) and Zigzag Clover (T. medium) - A Picture of Genomic Similarities and Differences.</title>
        <authorList>
            <person name="Dluhosova J."/>
            <person name="Istvanek J."/>
            <person name="Nedelnik J."/>
            <person name="Repkova J."/>
        </authorList>
    </citation>
    <scope>NUCLEOTIDE SEQUENCE [LARGE SCALE GENOMIC DNA]</scope>
    <source>
        <strain evidence="3">cv. 10/8</strain>
        <tissue evidence="2">Leaf</tissue>
    </source>
</reference>
<evidence type="ECO:0000313" key="3">
    <source>
        <dbReference type="Proteomes" id="UP000265520"/>
    </source>
</evidence>
<dbReference type="InterPro" id="IPR006527">
    <property type="entry name" value="F-box-assoc_dom_typ1"/>
</dbReference>
<evidence type="ECO:0000313" key="2">
    <source>
        <dbReference type="EMBL" id="MCH87173.1"/>
    </source>
</evidence>
<dbReference type="SUPFAM" id="SSF81383">
    <property type="entry name" value="F-box domain"/>
    <property type="match status" value="1"/>
</dbReference>
<dbReference type="InterPro" id="IPR050796">
    <property type="entry name" value="SCF_F-box_component"/>
</dbReference>
<name>A0A392MJ18_9FABA</name>
<dbReference type="AlphaFoldDB" id="A0A392MJ18"/>